<evidence type="ECO:0000313" key="5">
    <source>
        <dbReference type="EMBL" id="CAG8981010.1"/>
    </source>
</evidence>
<keyword evidence="2 3" id="KW-0456">Lyase</keyword>
<comment type="caution">
    <text evidence="5">The sequence shown here is derived from an EMBL/GenBank/DDBJ whole genome shotgun (WGS) entry which is preliminary data.</text>
</comment>
<evidence type="ECO:0000256" key="1">
    <source>
        <dbReference type="ARBA" id="ARBA00022793"/>
    </source>
</evidence>
<dbReference type="InterPro" id="IPR032466">
    <property type="entry name" value="Metal_Hydrolase"/>
</dbReference>
<feature type="non-terminal residue" evidence="5">
    <location>
        <position position="206"/>
    </location>
</feature>
<sequence length="206" mass="22657">MTTVLSPLTSAPASFKGPPDVHSARLLDIHKRRIEVMDREGKAVPHKALELAQVANDYLSNGVKKSSSRFRALASIPMHNGISAAAELRRAIKELGCFGAISNDFQSVGDDGQGKLYFDTEQFDPFWAEVQNLDVPVYLHPEYMVKSDLLPGTKYGERKHLLGAGVQFHLDLGWHVYAICSSGVLDRFPGAQLLIGHIGKGYISRL</sequence>
<keyword evidence="1 3" id="KW-0210">Decarboxylase</keyword>
<dbReference type="GO" id="GO:0016787">
    <property type="term" value="F:hydrolase activity"/>
    <property type="evidence" value="ECO:0007669"/>
    <property type="project" value="InterPro"/>
</dbReference>
<dbReference type="EMBL" id="CAJVRM010000437">
    <property type="protein sequence ID" value="CAG8981010.1"/>
    <property type="molecule type" value="Genomic_DNA"/>
</dbReference>
<dbReference type="Pfam" id="PF04909">
    <property type="entry name" value="Amidohydro_2"/>
    <property type="match status" value="1"/>
</dbReference>
<feature type="domain" description="Amidohydrolase-related" evidence="4">
    <location>
        <begin position="37"/>
        <end position="201"/>
    </location>
</feature>
<dbReference type="AlphaFoldDB" id="A0A9N9LXS7"/>
<protein>
    <recommendedName>
        <fullName evidence="4">Amidohydrolase-related domain-containing protein</fullName>
    </recommendedName>
</protein>
<dbReference type="InterPro" id="IPR032465">
    <property type="entry name" value="ACMSD"/>
</dbReference>
<gene>
    <name evidence="5" type="ORF">HYALB_00013829</name>
</gene>
<dbReference type="GO" id="GO:0019748">
    <property type="term" value="P:secondary metabolic process"/>
    <property type="evidence" value="ECO:0007669"/>
    <property type="project" value="TreeGrafter"/>
</dbReference>
<dbReference type="PANTHER" id="PTHR21240">
    <property type="entry name" value="2-AMINO-3-CARBOXYLMUCONATE-6-SEMIALDEHYDE DECARBOXYLASE"/>
    <property type="match status" value="1"/>
</dbReference>
<dbReference type="InterPro" id="IPR006680">
    <property type="entry name" value="Amidohydro-rel"/>
</dbReference>
<evidence type="ECO:0000259" key="4">
    <source>
        <dbReference type="Pfam" id="PF04909"/>
    </source>
</evidence>
<dbReference type="GO" id="GO:0016831">
    <property type="term" value="F:carboxy-lyase activity"/>
    <property type="evidence" value="ECO:0007669"/>
    <property type="project" value="UniProtKB-KW"/>
</dbReference>
<dbReference type="PANTHER" id="PTHR21240:SF31">
    <property type="entry name" value="AMIDOHYDROLASE FAMILY PROTEIN (AFU_ORTHOLOGUE AFUA_7G05840)"/>
    <property type="match status" value="1"/>
</dbReference>
<organism evidence="5 6">
    <name type="scientific">Hymenoscyphus albidus</name>
    <dbReference type="NCBI Taxonomy" id="595503"/>
    <lineage>
        <taxon>Eukaryota</taxon>
        <taxon>Fungi</taxon>
        <taxon>Dikarya</taxon>
        <taxon>Ascomycota</taxon>
        <taxon>Pezizomycotina</taxon>
        <taxon>Leotiomycetes</taxon>
        <taxon>Helotiales</taxon>
        <taxon>Helotiaceae</taxon>
        <taxon>Hymenoscyphus</taxon>
    </lineage>
</organism>
<accession>A0A9N9LXS7</accession>
<dbReference type="SUPFAM" id="SSF51556">
    <property type="entry name" value="Metallo-dependent hydrolases"/>
    <property type="match status" value="1"/>
</dbReference>
<reference evidence="5" key="1">
    <citation type="submission" date="2021-07" db="EMBL/GenBank/DDBJ databases">
        <authorList>
            <person name="Durling M."/>
        </authorList>
    </citation>
    <scope>NUCLEOTIDE SEQUENCE</scope>
</reference>
<evidence type="ECO:0000313" key="6">
    <source>
        <dbReference type="Proteomes" id="UP000701801"/>
    </source>
</evidence>
<dbReference type="OrthoDB" id="432010at2759"/>
<keyword evidence="6" id="KW-1185">Reference proteome</keyword>
<evidence type="ECO:0000256" key="3">
    <source>
        <dbReference type="RuleBase" id="RU366045"/>
    </source>
</evidence>
<comment type="similarity">
    <text evidence="3">Belongs to the metallo-dependent hydrolases superfamily.</text>
</comment>
<dbReference type="GO" id="GO:0005829">
    <property type="term" value="C:cytosol"/>
    <property type="evidence" value="ECO:0007669"/>
    <property type="project" value="TreeGrafter"/>
</dbReference>
<name>A0A9N9LXS7_9HELO</name>
<dbReference type="Proteomes" id="UP000701801">
    <property type="component" value="Unassembled WGS sequence"/>
</dbReference>
<dbReference type="Gene3D" id="3.20.20.140">
    <property type="entry name" value="Metal-dependent hydrolases"/>
    <property type="match status" value="1"/>
</dbReference>
<proteinExistence type="inferred from homology"/>
<evidence type="ECO:0000256" key="2">
    <source>
        <dbReference type="ARBA" id="ARBA00023239"/>
    </source>
</evidence>